<evidence type="ECO:0000256" key="1">
    <source>
        <dbReference type="SAM" id="MobiDB-lite"/>
    </source>
</evidence>
<proteinExistence type="predicted"/>
<feature type="compositionally biased region" description="Basic and acidic residues" evidence="1">
    <location>
        <begin position="339"/>
        <end position="350"/>
    </location>
</feature>
<evidence type="ECO:0000256" key="2">
    <source>
        <dbReference type="SAM" id="Phobius"/>
    </source>
</evidence>
<keyword evidence="2" id="KW-0812">Transmembrane</keyword>
<accession>A0ABD5WTE6</accession>
<feature type="transmembrane region" description="Helical" evidence="2">
    <location>
        <begin position="6"/>
        <end position="27"/>
    </location>
</feature>
<protein>
    <recommendedName>
        <fullName evidence="5">Phage abortive infection protein</fullName>
    </recommendedName>
</protein>
<reference evidence="3 4" key="1">
    <citation type="journal article" date="2019" name="Int. J. Syst. Evol. Microbiol.">
        <title>The Global Catalogue of Microorganisms (GCM) 10K type strain sequencing project: providing services to taxonomists for standard genome sequencing and annotation.</title>
        <authorList>
            <consortium name="The Broad Institute Genomics Platform"/>
            <consortium name="The Broad Institute Genome Sequencing Center for Infectious Disease"/>
            <person name="Wu L."/>
            <person name="Ma J."/>
        </authorList>
    </citation>
    <scope>NUCLEOTIDE SEQUENCE [LARGE SCALE GENOMIC DNA]</scope>
    <source>
        <strain evidence="3 4">DT72</strain>
    </source>
</reference>
<evidence type="ECO:0000313" key="3">
    <source>
        <dbReference type="EMBL" id="MFC7082448.1"/>
    </source>
</evidence>
<evidence type="ECO:0000313" key="4">
    <source>
        <dbReference type="Proteomes" id="UP001596407"/>
    </source>
</evidence>
<gene>
    <name evidence="3" type="ORF">ACFQJ6_22550</name>
</gene>
<keyword evidence="2" id="KW-1133">Transmembrane helix</keyword>
<dbReference type="AlphaFoldDB" id="A0ABD5WTE6"/>
<organism evidence="3 4">
    <name type="scientific">Halorussus caseinilyticus</name>
    <dbReference type="NCBI Taxonomy" id="3034025"/>
    <lineage>
        <taxon>Archaea</taxon>
        <taxon>Methanobacteriati</taxon>
        <taxon>Methanobacteriota</taxon>
        <taxon>Stenosarchaea group</taxon>
        <taxon>Halobacteria</taxon>
        <taxon>Halobacteriales</taxon>
        <taxon>Haladaptataceae</taxon>
        <taxon>Halorussus</taxon>
    </lineage>
</organism>
<keyword evidence="2" id="KW-0472">Membrane</keyword>
<feature type="region of interest" description="Disordered" evidence="1">
    <location>
        <begin position="318"/>
        <end position="350"/>
    </location>
</feature>
<feature type="transmembrane region" description="Helical" evidence="2">
    <location>
        <begin position="39"/>
        <end position="59"/>
    </location>
</feature>
<evidence type="ECO:0008006" key="5">
    <source>
        <dbReference type="Google" id="ProtNLM"/>
    </source>
</evidence>
<dbReference type="RefSeq" id="WP_276279539.1">
    <property type="nucleotide sequence ID" value="NZ_CP119809.1"/>
</dbReference>
<dbReference type="EMBL" id="JBHSZH010000005">
    <property type="protein sequence ID" value="MFC7082448.1"/>
    <property type="molecule type" value="Genomic_DNA"/>
</dbReference>
<dbReference type="Proteomes" id="UP001596407">
    <property type="component" value="Unassembled WGS sequence"/>
</dbReference>
<name>A0ABD5WTE6_9EURY</name>
<dbReference type="GeneID" id="79304114"/>
<keyword evidence="4" id="KW-1185">Reference proteome</keyword>
<comment type="caution">
    <text evidence="3">The sequence shown here is derived from an EMBL/GenBank/DDBJ whole genome shotgun (WGS) entry which is preliminary data.</text>
</comment>
<sequence>MNRDDLQLIFVGISALTGLVLVLFRLSNSESNYLNWIPSIFRGWVGTALLTLIVIYLGWQIFKVLWSSGDEDTENWYEEVERTANGIQQTWHYSGTRPEDEDRKRTVEEMDKLTDELKEHRRHQNATDEMTEVMNEIIQRWDDCRELILISHGSHYYSMREFYFSENAERLKELLNRERQGRLQRGISKIVIKVRNSVEWIREKIHNLRSISIPYEVHKELKNHLTTERLSNFNNGDHYLFILGEHSYELVHYEHDEDKFNMYKLRYDFRHSPIAIDLLSGYTVSPDMLLTRIEEAEMVDTIPAKFFTRSGYGLEALAESDPMVRHPDPREDDDEESEEQKVRNKYNEEK</sequence>